<dbReference type="SUPFAM" id="SSF47413">
    <property type="entry name" value="lambda repressor-like DNA-binding domains"/>
    <property type="match status" value="1"/>
</dbReference>
<proteinExistence type="predicted"/>
<dbReference type="PANTHER" id="PTHR46558:SF15">
    <property type="entry name" value="HELIX-TURN-HELIX DOMAIN PROTEIN"/>
    <property type="match status" value="1"/>
</dbReference>
<sequence length="143" mass="16814">MKSSLLSQRIKELRKVYNYTQDYVAEILGITRQTYSHYETGRRTPSADTIFKLAALYNISVDDLLRLSVVLDKDVFYEAPIPTQSSDNLASYLSFFNDPKNQKKYLHHSNLEKELLYYFHIISEKDKRELIEIAKIKTKNNNQ</sequence>
<dbReference type="AlphaFoldDB" id="A0A1M6BL39"/>
<evidence type="ECO:0000259" key="2">
    <source>
        <dbReference type="PROSITE" id="PS50943"/>
    </source>
</evidence>
<dbReference type="GO" id="GO:0003677">
    <property type="term" value="F:DNA binding"/>
    <property type="evidence" value="ECO:0007669"/>
    <property type="project" value="UniProtKB-KW"/>
</dbReference>
<dbReference type="InterPro" id="IPR010982">
    <property type="entry name" value="Lambda_DNA-bd_dom_sf"/>
</dbReference>
<organism evidence="3 4">
    <name type="scientific">Anaerovibrio lipolyticus DSM 3074</name>
    <dbReference type="NCBI Taxonomy" id="1120997"/>
    <lineage>
        <taxon>Bacteria</taxon>
        <taxon>Bacillati</taxon>
        <taxon>Bacillota</taxon>
        <taxon>Negativicutes</taxon>
        <taxon>Selenomonadales</taxon>
        <taxon>Selenomonadaceae</taxon>
        <taxon>Anaerovibrio</taxon>
    </lineage>
</organism>
<dbReference type="PROSITE" id="PS50943">
    <property type="entry name" value="HTH_CROC1"/>
    <property type="match status" value="1"/>
</dbReference>
<dbReference type="Proteomes" id="UP000191240">
    <property type="component" value="Unassembled WGS sequence"/>
</dbReference>
<dbReference type="Pfam" id="PF01381">
    <property type="entry name" value="HTH_3"/>
    <property type="match status" value="1"/>
</dbReference>
<dbReference type="CDD" id="cd00093">
    <property type="entry name" value="HTH_XRE"/>
    <property type="match status" value="1"/>
</dbReference>
<dbReference type="Gene3D" id="1.10.260.40">
    <property type="entry name" value="lambda repressor-like DNA-binding domains"/>
    <property type="match status" value="1"/>
</dbReference>
<evidence type="ECO:0000256" key="1">
    <source>
        <dbReference type="ARBA" id="ARBA00023125"/>
    </source>
</evidence>
<protein>
    <submittedName>
        <fullName evidence="3">DNA-binding transcriptional regulator, XRE-family HTH domain</fullName>
    </submittedName>
</protein>
<name>A0A1M6BL39_9FIRM</name>
<evidence type="ECO:0000313" key="3">
    <source>
        <dbReference type="EMBL" id="SHI49377.1"/>
    </source>
</evidence>
<accession>A0A1M6BL39</accession>
<gene>
    <name evidence="3" type="ORF">SAMN02745671_00784</name>
</gene>
<keyword evidence="1 3" id="KW-0238">DNA-binding</keyword>
<reference evidence="3 4" key="1">
    <citation type="submission" date="2016-11" db="EMBL/GenBank/DDBJ databases">
        <authorList>
            <person name="Jaros S."/>
            <person name="Januszkiewicz K."/>
            <person name="Wedrychowicz H."/>
        </authorList>
    </citation>
    <scope>NUCLEOTIDE SEQUENCE [LARGE SCALE GENOMIC DNA]</scope>
    <source>
        <strain evidence="3 4">DSM 3074</strain>
    </source>
</reference>
<dbReference type="RefSeq" id="WP_080325418.1">
    <property type="nucleotide sequence ID" value="NZ_FQYW01000006.1"/>
</dbReference>
<dbReference type="OrthoDB" id="6315255at2"/>
<dbReference type="PANTHER" id="PTHR46558">
    <property type="entry name" value="TRACRIPTIONAL REGULATORY PROTEIN-RELATED-RELATED"/>
    <property type="match status" value="1"/>
</dbReference>
<dbReference type="SMART" id="SM00530">
    <property type="entry name" value="HTH_XRE"/>
    <property type="match status" value="1"/>
</dbReference>
<feature type="domain" description="HTH cro/C1-type" evidence="2">
    <location>
        <begin position="10"/>
        <end position="64"/>
    </location>
</feature>
<dbReference type="InterPro" id="IPR001387">
    <property type="entry name" value="Cro/C1-type_HTH"/>
</dbReference>
<evidence type="ECO:0000313" key="4">
    <source>
        <dbReference type="Proteomes" id="UP000191240"/>
    </source>
</evidence>
<dbReference type="EMBL" id="FQYW01000006">
    <property type="protein sequence ID" value="SHI49377.1"/>
    <property type="molecule type" value="Genomic_DNA"/>
</dbReference>